<sequence length="148" mass="17260">MSHSKPFWIVKEALEYFYTLSDDEESIDICQLPPEESGCLTDEEDIDEDTFQSVLPTDVCGKIEISTNIDSDEIHHEDKFDPEEPSTTNGMSNLKRKLKSNETNVELRWRRKVNFNKILKTSILKIYVQSFPSLLPYLQMKFFTSLFP</sequence>
<proteinExistence type="predicted"/>
<evidence type="ECO:0000313" key="3">
    <source>
        <dbReference type="Proteomes" id="UP000886998"/>
    </source>
</evidence>
<name>A0A8X6IPS0_9ARAC</name>
<dbReference type="EMBL" id="BMAV01026668">
    <property type="protein sequence ID" value="GFS52291.1"/>
    <property type="molecule type" value="Genomic_DNA"/>
</dbReference>
<protein>
    <submittedName>
        <fullName evidence="2">Uncharacterized protein</fullName>
    </submittedName>
</protein>
<dbReference type="OrthoDB" id="10057240at2759"/>
<organism evidence="2 3">
    <name type="scientific">Trichonephila inaurata madagascariensis</name>
    <dbReference type="NCBI Taxonomy" id="2747483"/>
    <lineage>
        <taxon>Eukaryota</taxon>
        <taxon>Metazoa</taxon>
        <taxon>Ecdysozoa</taxon>
        <taxon>Arthropoda</taxon>
        <taxon>Chelicerata</taxon>
        <taxon>Arachnida</taxon>
        <taxon>Araneae</taxon>
        <taxon>Araneomorphae</taxon>
        <taxon>Entelegynae</taxon>
        <taxon>Araneoidea</taxon>
        <taxon>Nephilidae</taxon>
        <taxon>Trichonephila</taxon>
        <taxon>Trichonephila inaurata</taxon>
    </lineage>
</organism>
<evidence type="ECO:0000313" key="2">
    <source>
        <dbReference type="EMBL" id="GFS52291.1"/>
    </source>
</evidence>
<dbReference type="AlphaFoldDB" id="A0A8X6IPS0"/>
<keyword evidence="3" id="KW-1185">Reference proteome</keyword>
<gene>
    <name evidence="2" type="primary">NCL1_41954</name>
    <name evidence="2" type="ORF">TNIN_130441</name>
</gene>
<accession>A0A8X6IPS0</accession>
<reference evidence="2" key="1">
    <citation type="submission" date="2020-08" db="EMBL/GenBank/DDBJ databases">
        <title>Multicomponent nature underlies the extraordinary mechanical properties of spider dragline silk.</title>
        <authorList>
            <person name="Kono N."/>
            <person name="Nakamura H."/>
            <person name="Mori M."/>
            <person name="Yoshida Y."/>
            <person name="Ohtoshi R."/>
            <person name="Malay A.D."/>
            <person name="Moran D.A.P."/>
            <person name="Tomita M."/>
            <person name="Numata K."/>
            <person name="Arakawa K."/>
        </authorList>
    </citation>
    <scope>NUCLEOTIDE SEQUENCE</scope>
</reference>
<feature type="region of interest" description="Disordered" evidence="1">
    <location>
        <begin position="75"/>
        <end position="95"/>
    </location>
</feature>
<comment type="caution">
    <text evidence="2">The sequence shown here is derived from an EMBL/GenBank/DDBJ whole genome shotgun (WGS) entry which is preliminary data.</text>
</comment>
<dbReference type="Proteomes" id="UP000886998">
    <property type="component" value="Unassembled WGS sequence"/>
</dbReference>
<evidence type="ECO:0000256" key="1">
    <source>
        <dbReference type="SAM" id="MobiDB-lite"/>
    </source>
</evidence>